<dbReference type="Pfam" id="PF07992">
    <property type="entry name" value="Pyr_redox_2"/>
    <property type="match status" value="1"/>
</dbReference>
<dbReference type="PROSITE" id="PS00076">
    <property type="entry name" value="PYRIDINE_REDOX_1"/>
    <property type="match status" value="1"/>
</dbReference>
<dbReference type="Gene3D" id="3.30.390.30">
    <property type="match status" value="1"/>
</dbReference>
<dbReference type="InterPro" id="IPR023753">
    <property type="entry name" value="FAD/NAD-binding_dom"/>
</dbReference>
<evidence type="ECO:0000256" key="3">
    <source>
        <dbReference type="ARBA" id="ARBA00022630"/>
    </source>
</evidence>
<dbReference type="PIRSF" id="PIRSF000350">
    <property type="entry name" value="Mercury_reductase_MerA"/>
    <property type="match status" value="1"/>
</dbReference>
<feature type="domain" description="Pyridine nucleotide-disulphide oxidoreductase dimerisation" evidence="10">
    <location>
        <begin position="338"/>
        <end position="441"/>
    </location>
</feature>
<keyword evidence="13" id="KW-1185">Reference proteome</keyword>
<evidence type="ECO:0000256" key="9">
    <source>
        <dbReference type="RuleBase" id="RU003691"/>
    </source>
</evidence>
<protein>
    <submittedName>
        <fullName evidence="12">FAD-dependent oxidoreductase</fullName>
    </submittedName>
</protein>
<dbReference type="InterPro" id="IPR016156">
    <property type="entry name" value="FAD/NAD-linked_Rdtase_dimer_sf"/>
</dbReference>
<accession>A0ABX2PV78</accession>
<keyword evidence="7" id="KW-1015">Disulfide bond</keyword>
<comment type="caution">
    <text evidence="12">The sequence shown here is derived from an EMBL/GenBank/DDBJ whole genome shotgun (WGS) entry which is preliminary data.</text>
</comment>
<keyword evidence="5" id="KW-0521">NADP</keyword>
<evidence type="ECO:0000256" key="7">
    <source>
        <dbReference type="ARBA" id="ARBA00023157"/>
    </source>
</evidence>
<reference evidence="12 13" key="1">
    <citation type="submission" date="2020-06" db="EMBL/GenBank/DDBJ databases">
        <authorList>
            <person name="Cao W.R."/>
        </authorList>
    </citation>
    <scope>NUCLEOTIDE SEQUENCE [LARGE SCALE GENOMIC DNA]</scope>
    <source>
        <strain evidence="12 13">B1Z28</strain>
    </source>
</reference>
<evidence type="ECO:0000313" key="12">
    <source>
        <dbReference type="EMBL" id="NVO57948.1"/>
    </source>
</evidence>
<proteinExistence type="inferred from homology"/>
<dbReference type="Pfam" id="PF02852">
    <property type="entry name" value="Pyr_redox_dim"/>
    <property type="match status" value="1"/>
</dbReference>
<evidence type="ECO:0000256" key="4">
    <source>
        <dbReference type="ARBA" id="ARBA00022827"/>
    </source>
</evidence>
<dbReference type="PANTHER" id="PTHR43014">
    <property type="entry name" value="MERCURIC REDUCTASE"/>
    <property type="match status" value="1"/>
</dbReference>
<dbReference type="PRINTS" id="PR00411">
    <property type="entry name" value="PNDRDTASEI"/>
</dbReference>
<dbReference type="RefSeq" id="WP_176867011.1">
    <property type="nucleotide sequence ID" value="NZ_JABXWT010000016.1"/>
</dbReference>
<dbReference type="EMBL" id="JABXWT010000016">
    <property type="protein sequence ID" value="NVO57948.1"/>
    <property type="molecule type" value="Genomic_DNA"/>
</dbReference>
<evidence type="ECO:0000259" key="11">
    <source>
        <dbReference type="Pfam" id="PF07992"/>
    </source>
</evidence>
<name>A0ABX2PV78_9RHOB</name>
<keyword evidence="4 9" id="KW-0274">FAD</keyword>
<gene>
    <name evidence="12" type="ORF">HW561_19300</name>
</gene>
<evidence type="ECO:0000256" key="5">
    <source>
        <dbReference type="ARBA" id="ARBA00022857"/>
    </source>
</evidence>
<evidence type="ECO:0000259" key="10">
    <source>
        <dbReference type="Pfam" id="PF02852"/>
    </source>
</evidence>
<dbReference type="InterPro" id="IPR004099">
    <property type="entry name" value="Pyr_nucl-diS_OxRdtase_dimer"/>
</dbReference>
<dbReference type="InterPro" id="IPR001100">
    <property type="entry name" value="Pyr_nuc-diS_OxRdtase"/>
</dbReference>
<dbReference type="SUPFAM" id="SSF55424">
    <property type="entry name" value="FAD/NAD-linked reductases, dimerisation (C-terminal) domain"/>
    <property type="match status" value="1"/>
</dbReference>
<dbReference type="InterPro" id="IPR036188">
    <property type="entry name" value="FAD/NAD-bd_sf"/>
</dbReference>
<dbReference type="SUPFAM" id="SSF51905">
    <property type="entry name" value="FAD/NAD(P)-binding domain"/>
    <property type="match status" value="1"/>
</dbReference>
<dbReference type="PRINTS" id="PR00368">
    <property type="entry name" value="FADPNR"/>
</dbReference>
<feature type="domain" description="FAD/NAD(P)-binding" evidence="11">
    <location>
        <begin position="7"/>
        <end position="317"/>
    </location>
</feature>
<comment type="cofactor">
    <cofactor evidence="1">
        <name>FAD</name>
        <dbReference type="ChEBI" id="CHEBI:57692"/>
    </cofactor>
</comment>
<dbReference type="InterPro" id="IPR012999">
    <property type="entry name" value="Pyr_OxRdtase_I_AS"/>
</dbReference>
<dbReference type="Gene3D" id="3.50.50.60">
    <property type="entry name" value="FAD/NAD(P)-binding domain"/>
    <property type="match status" value="2"/>
</dbReference>
<keyword evidence="6 9" id="KW-0560">Oxidoreductase</keyword>
<evidence type="ECO:0000256" key="6">
    <source>
        <dbReference type="ARBA" id="ARBA00023002"/>
    </source>
</evidence>
<evidence type="ECO:0000256" key="8">
    <source>
        <dbReference type="ARBA" id="ARBA00023284"/>
    </source>
</evidence>
<sequence>MKELKTDILVIGAGSGGLSVAAGASQMGADVILLEGHKMGGDCLNFGCVPSKALIASGKAAFNQAHSAVFGVADVAPQVSYAAAKDHVQNVIAQIEPMDSQDRFEGFGVKVIREYGTFLSPTQVQAGDHVITARRVVIATGSSPLVPPIPGLNKVPFYTNETIFDLRDKPAHLLIIGGGPIGVEMAQAHVRLGSKVTVIEGMQALGKDDPGAAAVVLESLRAEGVAIHEQAMVAQIRRKDDVIEVVTENGDIHAGSHLLLAAGRKANIERLNLEAAGIDRIRTGIKTDESLRTTNRRVYAIGDVAGGMQFTHVAGYHAGIIIRSALFGLPSKAKTAHIPWATYTDPELAQVGVTEEQAREQHGDKVEIVRFDYHHNDRAISERKTKGFIKVMVVKGRPVGATIVGHQAGELINLWSLALANNLKMGQIAAMVSPYPTIGELNKRVAGAYFSPRLFENQTVKRVVRFVQRWIP</sequence>
<comment type="similarity">
    <text evidence="2 9">Belongs to the class-I pyridine nucleotide-disulfide oxidoreductase family.</text>
</comment>
<keyword evidence="3 9" id="KW-0285">Flavoprotein</keyword>
<dbReference type="Proteomes" id="UP000630805">
    <property type="component" value="Unassembled WGS sequence"/>
</dbReference>
<organism evidence="12 13">
    <name type="scientific">Ruegeria haliotis</name>
    <dbReference type="NCBI Taxonomy" id="2747601"/>
    <lineage>
        <taxon>Bacteria</taxon>
        <taxon>Pseudomonadati</taxon>
        <taxon>Pseudomonadota</taxon>
        <taxon>Alphaproteobacteria</taxon>
        <taxon>Rhodobacterales</taxon>
        <taxon>Roseobacteraceae</taxon>
        <taxon>Ruegeria</taxon>
    </lineage>
</organism>
<evidence type="ECO:0000256" key="1">
    <source>
        <dbReference type="ARBA" id="ARBA00001974"/>
    </source>
</evidence>
<evidence type="ECO:0000313" key="13">
    <source>
        <dbReference type="Proteomes" id="UP000630805"/>
    </source>
</evidence>
<keyword evidence="8 9" id="KW-0676">Redox-active center</keyword>
<evidence type="ECO:0000256" key="2">
    <source>
        <dbReference type="ARBA" id="ARBA00007532"/>
    </source>
</evidence>
<dbReference type="PANTHER" id="PTHR43014:SF2">
    <property type="entry name" value="MERCURIC REDUCTASE"/>
    <property type="match status" value="1"/>
</dbReference>